<dbReference type="InterPro" id="IPR000531">
    <property type="entry name" value="Beta-barrel_TonB"/>
</dbReference>
<evidence type="ECO:0000256" key="4">
    <source>
        <dbReference type="ARBA" id="ARBA00022496"/>
    </source>
</evidence>
<evidence type="ECO:0000256" key="6">
    <source>
        <dbReference type="ARBA" id="ARBA00023004"/>
    </source>
</evidence>
<dbReference type="PANTHER" id="PTHR32552:SF81">
    <property type="entry name" value="TONB-DEPENDENT OUTER MEMBRANE RECEPTOR"/>
    <property type="match status" value="1"/>
</dbReference>
<keyword evidence="7" id="KW-0406">Ion transport</keyword>
<evidence type="ECO:0000256" key="10">
    <source>
        <dbReference type="ARBA" id="ARBA00023237"/>
    </source>
</evidence>
<dbReference type="SUPFAM" id="SSF56935">
    <property type="entry name" value="Porins"/>
    <property type="match status" value="1"/>
</dbReference>
<keyword evidence="8 12" id="KW-0798">TonB box</keyword>
<feature type="domain" description="TonB-dependent receptor-like beta-barrel" evidence="13">
    <location>
        <begin position="697"/>
        <end position="945"/>
    </location>
</feature>
<evidence type="ECO:0000256" key="8">
    <source>
        <dbReference type="ARBA" id="ARBA00023077"/>
    </source>
</evidence>
<evidence type="ECO:0000259" key="14">
    <source>
        <dbReference type="Pfam" id="PF07715"/>
    </source>
</evidence>
<keyword evidence="5 11" id="KW-0812">Transmembrane</keyword>
<dbReference type="InterPro" id="IPR039426">
    <property type="entry name" value="TonB-dep_rcpt-like"/>
</dbReference>
<dbReference type="Gene3D" id="2.40.170.20">
    <property type="entry name" value="TonB-dependent receptor, beta-barrel domain"/>
    <property type="match status" value="2"/>
</dbReference>
<evidence type="ECO:0000256" key="11">
    <source>
        <dbReference type="PROSITE-ProRule" id="PRU01360"/>
    </source>
</evidence>
<dbReference type="Pfam" id="PF00593">
    <property type="entry name" value="TonB_dep_Rec_b-barrel"/>
    <property type="match status" value="1"/>
</dbReference>
<keyword evidence="3 11" id="KW-1134">Transmembrane beta strand</keyword>
<dbReference type="Pfam" id="PF07715">
    <property type="entry name" value="Plug"/>
    <property type="match status" value="1"/>
</dbReference>
<comment type="similarity">
    <text evidence="11 12">Belongs to the TonB-dependent receptor family.</text>
</comment>
<evidence type="ECO:0000256" key="5">
    <source>
        <dbReference type="ARBA" id="ARBA00022692"/>
    </source>
</evidence>
<keyword evidence="9 11" id="KW-0472">Membrane</keyword>
<evidence type="ECO:0000256" key="9">
    <source>
        <dbReference type="ARBA" id="ARBA00023136"/>
    </source>
</evidence>
<evidence type="ECO:0000256" key="3">
    <source>
        <dbReference type="ARBA" id="ARBA00022452"/>
    </source>
</evidence>
<organism evidence="15 16">
    <name type="scientific">Hydrocarboniphaga effusa AP103</name>
    <dbReference type="NCBI Taxonomy" id="1172194"/>
    <lineage>
        <taxon>Bacteria</taxon>
        <taxon>Pseudomonadati</taxon>
        <taxon>Pseudomonadota</taxon>
        <taxon>Gammaproteobacteria</taxon>
        <taxon>Nevskiales</taxon>
        <taxon>Nevskiaceae</taxon>
        <taxon>Hydrocarboniphaga</taxon>
    </lineage>
</organism>
<dbReference type="PANTHER" id="PTHR32552">
    <property type="entry name" value="FERRICHROME IRON RECEPTOR-RELATED"/>
    <property type="match status" value="1"/>
</dbReference>
<evidence type="ECO:0000256" key="1">
    <source>
        <dbReference type="ARBA" id="ARBA00004571"/>
    </source>
</evidence>
<keyword evidence="16" id="KW-1185">Reference proteome</keyword>
<proteinExistence type="inferred from homology"/>
<evidence type="ECO:0000313" key="15">
    <source>
        <dbReference type="EMBL" id="EIT71215.1"/>
    </source>
</evidence>
<name>I8TBI9_9GAMM</name>
<sequence>MFVSRVLSSSPPSASHPLPVRTLLSTGILLMTAAPWSATNAADAAASTTSTDVTATQKAAQPVEARFAAEAPATAENYVITETAQIEVEAQAATSASSALPTSAEDAAAAGEIETIYVSSRVALAAKQDVPASISVISGDDLRALGADSLRDITRRAANISRNNSSNARSQGLVVRGIGRRGSTEAQDPTVGITVDGIPYLYPGLSAWDWVDIDNVEVARGPQGTTGGGYASFGNLTLNTKRPTFDPTTEWSLRLGQRDTLFGTAAIGGPIVEDKLAWRGTFYVNKLLGYYKNEYWNGNQTYTDRLKISGKTQFLFKPTNNYSVHVSVDLQPKTFQNDNGLNFFHQTPATYSDGKPVNMNNDPKTRLERRWFGQLESYNYEDNYLNYNSGTQNNDNQLPLITGTRGAGLTQNYTFGDDSLLTSITGWRDLDFEARNDEGTPFDISTQGGGGVRFQQFTQELRLNTRLADVAELTTGAFYAHHTYEVDSKTGWGDDAGAWFANATQYRELDVDGEGRYLLQQSLTGLRRISTAYIDNDSTAVFGNVKFDITEQLKLTTGLRVSWEDRKNKTFQLIDDNGYGGLLNRSISSFGVPLGGFDLYRNATNETVWVRDGRVVNETTPGAVAVAGQSYGLTTDTRSGERLVRANAAADAAAQKYFGAANFAALTNAQKQQLLHAQTLRQAQLGQIFNMLQAEVYKKTQYTYVVSPSYKFNDQVTGYFSFQHGEKPGISQVIGGNSILVDGESGNHFELGTKTSLFDNSLLFNADIFLSRLKNYQQTTRLVDDFTTTLNNDGQLAFLDAAANVPRIQIHGLEIDGSYNGIPFTTITLSAAYNIAKYKKFETAPLNPETNPDRNAPGYSDYQDFSGRILPGAAKYTGNLGVDFRYPLWSKYEVFANANANYTSRYNSDISLSRYSWISDYTVFDAGLGFGRRDQGFSVTLLGRNIADAEGKAYNWQNGILDTTPRWYGVIFAGRL</sequence>
<evidence type="ECO:0000313" key="16">
    <source>
        <dbReference type="Proteomes" id="UP000003704"/>
    </source>
</evidence>
<dbReference type="STRING" id="1172194.WQQ_13520"/>
<gene>
    <name evidence="15" type="ORF">WQQ_13520</name>
</gene>
<evidence type="ECO:0000256" key="7">
    <source>
        <dbReference type="ARBA" id="ARBA00023065"/>
    </source>
</evidence>
<comment type="subcellular location">
    <subcellularLocation>
        <location evidence="1 11">Cell outer membrane</location>
        <topology evidence="1 11">Multi-pass membrane protein</topology>
    </subcellularLocation>
</comment>
<dbReference type="PROSITE" id="PS52016">
    <property type="entry name" value="TONB_DEPENDENT_REC_3"/>
    <property type="match status" value="1"/>
</dbReference>
<keyword evidence="10 11" id="KW-0998">Cell outer membrane</keyword>
<protein>
    <recommendedName>
        <fullName evidence="17">TonB-dependent receptor</fullName>
    </recommendedName>
</protein>
<dbReference type="AlphaFoldDB" id="I8TBI9"/>
<evidence type="ECO:0000256" key="2">
    <source>
        <dbReference type="ARBA" id="ARBA00022448"/>
    </source>
</evidence>
<reference evidence="15 16" key="1">
    <citation type="journal article" date="2012" name="J. Bacteriol.">
        <title>Genome Sequence of n-Alkane-Degrading Hydrocarboniphaga effusa Strain AP103T (ATCC BAA-332T).</title>
        <authorList>
            <person name="Chang H.K."/>
            <person name="Zylstra G.J."/>
            <person name="Chae J.C."/>
        </authorList>
    </citation>
    <scope>NUCLEOTIDE SEQUENCE [LARGE SCALE GENOMIC DNA]</scope>
    <source>
        <strain evidence="15 16">AP103</strain>
    </source>
</reference>
<dbReference type="Proteomes" id="UP000003704">
    <property type="component" value="Unassembled WGS sequence"/>
</dbReference>
<accession>I8TBI9</accession>
<keyword evidence="4" id="KW-0410">Iron transport</keyword>
<keyword evidence="2 11" id="KW-0813">Transport</keyword>
<evidence type="ECO:0000259" key="13">
    <source>
        <dbReference type="Pfam" id="PF00593"/>
    </source>
</evidence>
<dbReference type="EMBL" id="AKGD01000001">
    <property type="protein sequence ID" value="EIT71215.1"/>
    <property type="molecule type" value="Genomic_DNA"/>
</dbReference>
<dbReference type="GO" id="GO:0006826">
    <property type="term" value="P:iron ion transport"/>
    <property type="evidence" value="ECO:0007669"/>
    <property type="project" value="UniProtKB-KW"/>
</dbReference>
<dbReference type="InterPro" id="IPR036942">
    <property type="entry name" value="Beta-barrel_TonB_sf"/>
</dbReference>
<evidence type="ECO:0008006" key="17">
    <source>
        <dbReference type="Google" id="ProtNLM"/>
    </source>
</evidence>
<keyword evidence="6" id="KW-0408">Iron</keyword>
<dbReference type="InterPro" id="IPR012910">
    <property type="entry name" value="Plug_dom"/>
</dbReference>
<comment type="caution">
    <text evidence="15">The sequence shown here is derived from an EMBL/GenBank/DDBJ whole genome shotgun (WGS) entry which is preliminary data.</text>
</comment>
<evidence type="ECO:0000256" key="12">
    <source>
        <dbReference type="RuleBase" id="RU003357"/>
    </source>
</evidence>
<feature type="domain" description="TonB-dependent receptor plug" evidence="14">
    <location>
        <begin position="127"/>
        <end position="232"/>
    </location>
</feature>
<dbReference type="GO" id="GO:0009279">
    <property type="term" value="C:cell outer membrane"/>
    <property type="evidence" value="ECO:0007669"/>
    <property type="project" value="UniProtKB-SubCell"/>
</dbReference>